<evidence type="ECO:0000313" key="1">
    <source>
        <dbReference type="EMBL" id="ACB34759.1"/>
    </source>
</evidence>
<dbReference type="KEGG" id="lch:Lcho_2494"/>
<sequence length="154" mass="17539">MDVFFYWKDFNEDLKAGRVGSFRSNRDKLAELKDGAPDNIWLFKTPKGHKGRVQLLARLRWTDTPVKPVVREPDQSYIFYDPEHASSVRFSDSATEGAIDAASAWVRLHFPTAVRSNFQGENGQQALRGPMIKELERLANSLSTEPFYTPPPKP</sequence>
<dbReference type="eggNOG" id="ENOG5032Y00">
    <property type="taxonomic scope" value="Bacteria"/>
</dbReference>
<keyword evidence="2" id="KW-1185">Reference proteome</keyword>
<organism evidence="1 2">
    <name type="scientific">Leptothrix cholodnii (strain ATCC 51168 / LMG 8142 / SP-6)</name>
    <name type="common">Leptothrix discophora (strain SP-6)</name>
    <dbReference type="NCBI Taxonomy" id="395495"/>
    <lineage>
        <taxon>Bacteria</taxon>
        <taxon>Pseudomonadati</taxon>
        <taxon>Pseudomonadota</taxon>
        <taxon>Betaproteobacteria</taxon>
        <taxon>Burkholderiales</taxon>
        <taxon>Sphaerotilaceae</taxon>
        <taxon>Leptothrix</taxon>
    </lineage>
</organism>
<name>B1Y6C3_LEPCP</name>
<evidence type="ECO:0008006" key="3">
    <source>
        <dbReference type="Google" id="ProtNLM"/>
    </source>
</evidence>
<dbReference type="Proteomes" id="UP000001693">
    <property type="component" value="Chromosome"/>
</dbReference>
<accession>B1Y6C3</accession>
<proteinExistence type="predicted"/>
<evidence type="ECO:0000313" key="2">
    <source>
        <dbReference type="Proteomes" id="UP000001693"/>
    </source>
</evidence>
<protein>
    <recommendedName>
        <fullName evidence="3">EVE domain-containing protein</fullName>
    </recommendedName>
</protein>
<gene>
    <name evidence="1" type="ordered locus">Lcho_2494</name>
</gene>
<dbReference type="STRING" id="395495.Lcho_2494"/>
<reference evidence="1 2" key="1">
    <citation type="submission" date="2008-03" db="EMBL/GenBank/DDBJ databases">
        <title>Complete sequence of Leptothrix cholodnii SP-6.</title>
        <authorList>
            <consortium name="US DOE Joint Genome Institute"/>
            <person name="Copeland A."/>
            <person name="Lucas S."/>
            <person name="Lapidus A."/>
            <person name="Glavina del Rio T."/>
            <person name="Dalin E."/>
            <person name="Tice H."/>
            <person name="Bruce D."/>
            <person name="Goodwin L."/>
            <person name="Pitluck S."/>
            <person name="Chertkov O."/>
            <person name="Brettin T."/>
            <person name="Detter J.C."/>
            <person name="Han C."/>
            <person name="Kuske C.R."/>
            <person name="Schmutz J."/>
            <person name="Larimer F."/>
            <person name="Land M."/>
            <person name="Hauser L."/>
            <person name="Kyrpides N."/>
            <person name="Lykidis A."/>
            <person name="Emerson D."/>
            <person name="Richardson P."/>
        </authorList>
    </citation>
    <scope>NUCLEOTIDE SEQUENCE [LARGE SCALE GENOMIC DNA]</scope>
    <source>
        <strain evidence="2">ATCC 51168 / LMG 8142 / SP-6</strain>
    </source>
</reference>
<dbReference type="AlphaFoldDB" id="B1Y6C3"/>
<dbReference type="HOGENOM" id="CLU_1591511_0_0_4"/>
<dbReference type="EMBL" id="CP001013">
    <property type="protein sequence ID" value="ACB34759.1"/>
    <property type="molecule type" value="Genomic_DNA"/>
</dbReference>